<evidence type="ECO:0000313" key="3">
    <source>
        <dbReference type="EMBL" id="KOM56156.1"/>
    </source>
</evidence>
<proteinExistence type="predicted"/>
<accession>A0A0L9VM63</accession>
<dbReference type="Proteomes" id="UP000053144">
    <property type="component" value="Chromosome 10"/>
</dbReference>
<evidence type="ECO:0000313" key="4">
    <source>
        <dbReference type="Proteomes" id="UP000053144"/>
    </source>
</evidence>
<dbReference type="EMBL" id="CM003380">
    <property type="protein sequence ID" value="KOM56156.1"/>
    <property type="molecule type" value="Genomic_DNA"/>
</dbReference>
<dbReference type="Gene3D" id="2.60.200.20">
    <property type="match status" value="1"/>
</dbReference>
<feature type="region of interest" description="Disordered" evidence="1">
    <location>
        <begin position="49"/>
        <end position="86"/>
    </location>
</feature>
<evidence type="ECO:0000259" key="2">
    <source>
        <dbReference type="Pfam" id="PF00498"/>
    </source>
</evidence>
<evidence type="ECO:0000256" key="1">
    <source>
        <dbReference type="SAM" id="MobiDB-lite"/>
    </source>
</evidence>
<organism evidence="3 4">
    <name type="scientific">Phaseolus angularis</name>
    <name type="common">Azuki bean</name>
    <name type="synonym">Vigna angularis</name>
    <dbReference type="NCBI Taxonomy" id="3914"/>
    <lineage>
        <taxon>Eukaryota</taxon>
        <taxon>Viridiplantae</taxon>
        <taxon>Streptophyta</taxon>
        <taxon>Embryophyta</taxon>
        <taxon>Tracheophyta</taxon>
        <taxon>Spermatophyta</taxon>
        <taxon>Magnoliopsida</taxon>
        <taxon>eudicotyledons</taxon>
        <taxon>Gunneridae</taxon>
        <taxon>Pentapetalae</taxon>
        <taxon>rosids</taxon>
        <taxon>fabids</taxon>
        <taxon>Fabales</taxon>
        <taxon>Fabaceae</taxon>
        <taxon>Papilionoideae</taxon>
        <taxon>50 kb inversion clade</taxon>
        <taxon>NPAAA clade</taxon>
        <taxon>indigoferoid/millettioid clade</taxon>
        <taxon>Phaseoleae</taxon>
        <taxon>Vigna</taxon>
    </lineage>
</organism>
<feature type="domain" description="FHA" evidence="2">
    <location>
        <begin position="2"/>
        <end position="35"/>
    </location>
</feature>
<sequence length="86" mass="9571">MLRDLDSSNGTVLDTSHIPPNTPFALHHDSTIKIGEFTSIHVIFLPSQQQQHALPLDGTPRKTESFEENGEREKNMPLVTLASATY</sequence>
<protein>
    <recommendedName>
        <fullName evidence="2">FHA domain-containing protein</fullName>
    </recommendedName>
</protein>
<dbReference type="InterPro" id="IPR000253">
    <property type="entry name" value="FHA_dom"/>
</dbReference>
<feature type="compositionally biased region" description="Basic and acidic residues" evidence="1">
    <location>
        <begin position="59"/>
        <end position="75"/>
    </location>
</feature>
<reference evidence="4" key="1">
    <citation type="journal article" date="2015" name="Proc. Natl. Acad. Sci. U.S.A.">
        <title>Genome sequencing of adzuki bean (Vigna angularis) provides insight into high starch and low fat accumulation and domestication.</title>
        <authorList>
            <person name="Yang K."/>
            <person name="Tian Z."/>
            <person name="Chen C."/>
            <person name="Luo L."/>
            <person name="Zhao B."/>
            <person name="Wang Z."/>
            <person name="Yu L."/>
            <person name="Li Y."/>
            <person name="Sun Y."/>
            <person name="Li W."/>
            <person name="Chen Y."/>
            <person name="Li Y."/>
            <person name="Zhang Y."/>
            <person name="Ai D."/>
            <person name="Zhao J."/>
            <person name="Shang C."/>
            <person name="Ma Y."/>
            <person name="Wu B."/>
            <person name="Wang M."/>
            <person name="Gao L."/>
            <person name="Sun D."/>
            <person name="Zhang P."/>
            <person name="Guo F."/>
            <person name="Wang W."/>
            <person name="Li Y."/>
            <person name="Wang J."/>
            <person name="Varshney R.K."/>
            <person name="Wang J."/>
            <person name="Ling H.Q."/>
            <person name="Wan P."/>
        </authorList>
    </citation>
    <scope>NUCLEOTIDE SEQUENCE</scope>
    <source>
        <strain evidence="4">cv. Jingnong 6</strain>
    </source>
</reference>
<dbReference type="Gramene" id="KOM56156">
    <property type="protein sequence ID" value="KOM56156"/>
    <property type="gene ID" value="LR48_Vigan10g204800"/>
</dbReference>
<dbReference type="InterPro" id="IPR008984">
    <property type="entry name" value="SMAD_FHA_dom_sf"/>
</dbReference>
<dbReference type="InterPro" id="IPR050923">
    <property type="entry name" value="Cell_Proc_Reg/RNA_Proc"/>
</dbReference>
<dbReference type="PANTHER" id="PTHR23308">
    <property type="entry name" value="NUCLEAR INHIBITOR OF PROTEIN PHOSPHATASE-1"/>
    <property type="match status" value="1"/>
</dbReference>
<name>A0A0L9VM63_PHAAN</name>
<gene>
    <name evidence="3" type="ORF">LR48_Vigan10g204800</name>
</gene>
<dbReference type="Pfam" id="PF00498">
    <property type="entry name" value="FHA"/>
    <property type="match status" value="1"/>
</dbReference>
<dbReference type="AlphaFoldDB" id="A0A0L9VM63"/>
<dbReference type="SUPFAM" id="SSF49879">
    <property type="entry name" value="SMAD/FHA domain"/>
    <property type="match status" value="1"/>
</dbReference>
<feature type="region of interest" description="Disordered" evidence="1">
    <location>
        <begin position="1"/>
        <end position="23"/>
    </location>
</feature>